<gene>
    <name evidence="1" type="ORF">SAMN05216369_2656</name>
</gene>
<keyword evidence="2" id="KW-1185">Reference proteome</keyword>
<organism evidence="1 2">
    <name type="scientific">Marinobacter antarcticus</name>
    <dbReference type="NCBI Taxonomy" id="564117"/>
    <lineage>
        <taxon>Bacteria</taxon>
        <taxon>Pseudomonadati</taxon>
        <taxon>Pseudomonadota</taxon>
        <taxon>Gammaproteobacteria</taxon>
        <taxon>Pseudomonadales</taxon>
        <taxon>Marinobacteraceae</taxon>
        <taxon>Marinobacter</taxon>
    </lineage>
</organism>
<protein>
    <submittedName>
        <fullName evidence="1">DNA-sulfur modification-associated</fullName>
    </submittedName>
</protein>
<sequence>MANTNDKNSENNSEPSEQGITDVQASDLGFDLELVGNFGRFVSSQSYPIEYFMASMPMAQANRYLKFASDVQMDDIDFDLLMQRDIDEERVEKEIIPYLRQDDQPGSTRPLFFPPLLAAIVPVRDNKIEKFYGAKEMTTPIDGYRGVKWSGHFQVYGLTTDSPDGLSLTVDEQSQKIKSRQALLNLRTEENFGDGVMLIVIDGQHRLSALKKLYKRNINSVKNLIVPLCIVYPPNSHLGTTNDETTPTVPRVFRNLFVDVNSTMRVVGGHFNILLSDKTVGDISCRVFCDTILKDVGRTGLSVIEWNTRSAKESFNITKKYTSTSIGIIQKGMEENFKPNMLVNYLLDITEGSEDLFPEGASREDFYPNIKWDSFSYAQSNAIKERVKLHVVPLLQTLYFESVPFKELFDIFSGEIEKLKEEQTQETQAGIAAQAVLHTVLEYKPLNLEEPDFRSRMAKFVLAIESKRKVAKLDIAQYALFQRALFSVAGEIIRFGLKYEVAQVNAYKGFIALIDSIFLRDRSVFDHDQSYLQFTAFDQRRIRAREDTKLTFRDLILAHLLDPDIRAKVVQGGFSSLDNPNPLSADLLDRGFSAAGGLLSRFREERGKAFRKSYEFDYSLTQEEREDLKLKEMTQKSHEREVKEGTREEHGFIRDFDIAVDDYIENFFVDAKKQLKDRLGIQGDLLPIENEKDATEGEES</sequence>
<dbReference type="AlphaFoldDB" id="A0A1M6U832"/>
<dbReference type="STRING" id="564117.SAMN05216369_2656"/>
<reference evidence="2" key="1">
    <citation type="submission" date="2016-11" db="EMBL/GenBank/DDBJ databases">
        <authorList>
            <person name="Varghese N."/>
            <person name="Submissions S."/>
        </authorList>
    </citation>
    <scope>NUCLEOTIDE SEQUENCE [LARGE SCALE GENOMIC DNA]</scope>
    <source>
        <strain evidence="2">CGMCC 1.10835</strain>
    </source>
</reference>
<dbReference type="RefSeq" id="WP_072798380.1">
    <property type="nucleotide sequence ID" value="NZ_FRAQ01000002.1"/>
</dbReference>
<dbReference type="OrthoDB" id="494153at2"/>
<evidence type="ECO:0000313" key="2">
    <source>
        <dbReference type="Proteomes" id="UP000184497"/>
    </source>
</evidence>
<dbReference type="Proteomes" id="UP000184497">
    <property type="component" value="Unassembled WGS sequence"/>
</dbReference>
<dbReference type="EMBL" id="FRAQ01000002">
    <property type="protein sequence ID" value="SHK65334.1"/>
    <property type="molecule type" value="Genomic_DNA"/>
</dbReference>
<evidence type="ECO:0000313" key="1">
    <source>
        <dbReference type="EMBL" id="SHK65334.1"/>
    </source>
</evidence>
<proteinExistence type="predicted"/>
<name>A0A1M6U832_9GAMM</name>
<accession>A0A1M6U832</accession>